<gene>
    <name evidence="1" type="ORF">TcWFU_001594</name>
</gene>
<reference evidence="1 2" key="1">
    <citation type="journal article" date="2022" name="Front. Cell. Infect. Microbiol.">
        <title>The Genomes of Two Strains of Taenia crassiceps the Animal Model for the Study of Human Cysticercosis.</title>
        <authorList>
            <person name="Bobes R.J."/>
            <person name="Estrada K."/>
            <person name="Rios-Valencia D.G."/>
            <person name="Calderon-Gallegos A."/>
            <person name="de la Torre P."/>
            <person name="Carrero J.C."/>
            <person name="Sanchez-Flores A."/>
            <person name="Laclette J.P."/>
        </authorList>
    </citation>
    <scope>NUCLEOTIDE SEQUENCE [LARGE SCALE GENOMIC DNA]</scope>
    <source>
        <strain evidence="1">WFUcys</strain>
    </source>
</reference>
<proteinExistence type="predicted"/>
<keyword evidence="2" id="KW-1185">Reference proteome</keyword>
<name>A0ABR4QP16_9CEST</name>
<evidence type="ECO:0000313" key="2">
    <source>
        <dbReference type="Proteomes" id="UP001651158"/>
    </source>
</evidence>
<dbReference type="Proteomes" id="UP001651158">
    <property type="component" value="Unassembled WGS sequence"/>
</dbReference>
<organism evidence="1 2">
    <name type="scientific">Taenia crassiceps</name>
    <dbReference type="NCBI Taxonomy" id="6207"/>
    <lineage>
        <taxon>Eukaryota</taxon>
        <taxon>Metazoa</taxon>
        <taxon>Spiralia</taxon>
        <taxon>Lophotrochozoa</taxon>
        <taxon>Platyhelminthes</taxon>
        <taxon>Cestoda</taxon>
        <taxon>Eucestoda</taxon>
        <taxon>Cyclophyllidea</taxon>
        <taxon>Taeniidae</taxon>
        <taxon>Taenia</taxon>
    </lineage>
</organism>
<dbReference type="EMBL" id="JAKROA010000001">
    <property type="protein sequence ID" value="KAL5111411.1"/>
    <property type="molecule type" value="Genomic_DNA"/>
</dbReference>
<sequence>MAWLSSLLLKHQGDQKEQLFENWCTEESVPTKNTTLIPRFCTFAEPYCTSAMHLLSQSHVSVRNWVDRCAFSRQYPSSSSITLTNGTDCKYERQLLYCARLTES</sequence>
<accession>A0ABR4QP16</accession>
<comment type="caution">
    <text evidence="1">The sequence shown here is derived from an EMBL/GenBank/DDBJ whole genome shotgun (WGS) entry which is preliminary data.</text>
</comment>
<protein>
    <submittedName>
        <fullName evidence="1">Uncharacterized protein</fullName>
    </submittedName>
</protein>
<evidence type="ECO:0000313" key="1">
    <source>
        <dbReference type="EMBL" id="KAL5111411.1"/>
    </source>
</evidence>